<dbReference type="InterPro" id="IPR003400">
    <property type="entry name" value="ExbD"/>
</dbReference>
<evidence type="ECO:0000256" key="5">
    <source>
        <dbReference type="ARBA" id="ARBA00022989"/>
    </source>
</evidence>
<evidence type="ECO:0000256" key="1">
    <source>
        <dbReference type="ARBA" id="ARBA00004162"/>
    </source>
</evidence>
<dbReference type="EMBL" id="CP015878">
    <property type="protein sequence ID" value="ANI14223.1"/>
    <property type="molecule type" value="Genomic_DNA"/>
</dbReference>
<keyword evidence="6 8" id="KW-0472">Membrane</keyword>
<dbReference type="AlphaFoldDB" id="A0A1A9KB53"/>
<evidence type="ECO:0000256" key="8">
    <source>
        <dbReference type="SAM" id="Phobius"/>
    </source>
</evidence>
<dbReference type="PANTHER" id="PTHR30558">
    <property type="entry name" value="EXBD MEMBRANE COMPONENT OF PMF-DRIVEN MACROMOLECULE IMPORT SYSTEM"/>
    <property type="match status" value="1"/>
</dbReference>
<accession>A0A1A9KB53</accession>
<dbReference type="Proteomes" id="UP000077748">
    <property type="component" value="Chromosome"/>
</dbReference>
<keyword evidence="4 7" id="KW-0812">Transmembrane</keyword>
<comment type="subcellular location">
    <subcellularLocation>
        <location evidence="1">Cell membrane</location>
        <topology evidence="1">Single-pass membrane protein</topology>
    </subcellularLocation>
    <subcellularLocation>
        <location evidence="7">Cell membrane</location>
        <topology evidence="7">Single-pass type II membrane protein</topology>
    </subcellularLocation>
</comment>
<feature type="transmembrane region" description="Helical" evidence="8">
    <location>
        <begin position="15"/>
        <end position="35"/>
    </location>
</feature>
<evidence type="ECO:0000256" key="7">
    <source>
        <dbReference type="RuleBase" id="RU003879"/>
    </source>
</evidence>
<evidence type="ECO:0000256" key="6">
    <source>
        <dbReference type="ARBA" id="ARBA00023136"/>
    </source>
</evidence>
<sequence>MKFRRRNGSAARDDVFINLASLIDVIFVLLLFFVVTTTFSRPTQLKVELPEAVSGTPPEATDIKPLELDIDAAGHYALNGQTLVNGDIATLMAAMQKESGGDSSLPLVITADGKATHQSVVTAMDAAGKLGFSHLRITTVEAQPAAKP</sequence>
<dbReference type="RefSeq" id="WP_058071023.1">
    <property type="nucleotide sequence ID" value="NZ_CP015878.1"/>
</dbReference>
<comment type="similarity">
    <text evidence="2 7">Belongs to the ExbD/TolR family.</text>
</comment>
<dbReference type="GO" id="GO:0005886">
    <property type="term" value="C:plasma membrane"/>
    <property type="evidence" value="ECO:0007669"/>
    <property type="project" value="UniProtKB-SubCell"/>
</dbReference>
<gene>
    <name evidence="9" type="ORF">A9C11_09625</name>
</gene>
<evidence type="ECO:0000256" key="4">
    <source>
        <dbReference type="ARBA" id="ARBA00022692"/>
    </source>
</evidence>
<dbReference type="Gene3D" id="3.30.420.270">
    <property type="match status" value="1"/>
</dbReference>
<dbReference type="GO" id="GO:0022857">
    <property type="term" value="F:transmembrane transporter activity"/>
    <property type="evidence" value="ECO:0007669"/>
    <property type="project" value="InterPro"/>
</dbReference>
<evidence type="ECO:0000256" key="2">
    <source>
        <dbReference type="ARBA" id="ARBA00005811"/>
    </source>
</evidence>
<keyword evidence="5 8" id="KW-1133">Transmembrane helix</keyword>
<dbReference type="PANTHER" id="PTHR30558:SF3">
    <property type="entry name" value="BIOPOLYMER TRANSPORT PROTEIN EXBD-RELATED"/>
    <property type="match status" value="1"/>
</dbReference>
<proteinExistence type="inferred from homology"/>
<evidence type="ECO:0000313" key="9">
    <source>
        <dbReference type="EMBL" id="ANI14223.1"/>
    </source>
</evidence>
<protein>
    <submittedName>
        <fullName evidence="9">Biopolymer transporter ExbD</fullName>
    </submittedName>
</protein>
<keyword evidence="7" id="KW-0813">Transport</keyword>
<dbReference type="GO" id="GO:0015031">
    <property type="term" value="P:protein transport"/>
    <property type="evidence" value="ECO:0007669"/>
    <property type="project" value="UniProtKB-KW"/>
</dbReference>
<evidence type="ECO:0000313" key="10">
    <source>
        <dbReference type="Proteomes" id="UP000077748"/>
    </source>
</evidence>
<name>A0A1A9KB53_9PSED</name>
<reference evidence="9 10" key="1">
    <citation type="submission" date="2016-05" db="EMBL/GenBank/DDBJ databases">
        <title>Genome Sequence of Pseudomonas citronellolis Strain SJTE-3, an Estrogens and Persistent Organic Pollutants degradation strain.</title>
        <authorList>
            <person name="Liang R."/>
        </authorList>
    </citation>
    <scope>NUCLEOTIDE SEQUENCE [LARGE SCALE GENOMIC DNA]</scope>
    <source>
        <strain evidence="9 10">SJTE-3</strain>
    </source>
</reference>
<keyword evidence="3" id="KW-1003">Cell membrane</keyword>
<dbReference type="Pfam" id="PF02472">
    <property type="entry name" value="ExbD"/>
    <property type="match status" value="1"/>
</dbReference>
<keyword evidence="7" id="KW-0653">Protein transport</keyword>
<organism evidence="9 10">
    <name type="scientific">Pseudomonas citronellolis</name>
    <dbReference type="NCBI Taxonomy" id="53408"/>
    <lineage>
        <taxon>Bacteria</taxon>
        <taxon>Pseudomonadati</taxon>
        <taxon>Pseudomonadota</taxon>
        <taxon>Gammaproteobacteria</taxon>
        <taxon>Pseudomonadales</taxon>
        <taxon>Pseudomonadaceae</taxon>
        <taxon>Pseudomonas</taxon>
    </lineage>
</organism>
<evidence type="ECO:0000256" key="3">
    <source>
        <dbReference type="ARBA" id="ARBA00022475"/>
    </source>
</evidence>